<evidence type="ECO:0000256" key="4">
    <source>
        <dbReference type="SAM" id="Phobius"/>
    </source>
</evidence>
<dbReference type="Gene3D" id="3.90.550.10">
    <property type="entry name" value="Spore Coat Polysaccharide Biosynthesis Protein SpsA, Chain A"/>
    <property type="match status" value="1"/>
</dbReference>
<evidence type="ECO:0000256" key="1">
    <source>
        <dbReference type="ARBA" id="ARBA00006739"/>
    </source>
</evidence>
<protein>
    <recommendedName>
        <fullName evidence="5">Glycosyltransferase 2-like domain-containing protein</fullName>
    </recommendedName>
</protein>
<dbReference type="PANTHER" id="PTHR43630">
    <property type="entry name" value="POLY-BETA-1,6-N-ACETYL-D-GLUCOSAMINE SYNTHASE"/>
    <property type="match status" value="1"/>
</dbReference>
<proteinExistence type="inferred from homology"/>
<keyword evidence="3" id="KW-0808">Transferase</keyword>
<evidence type="ECO:0000256" key="3">
    <source>
        <dbReference type="ARBA" id="ARBA00022679"/>
    </source>
</evidence>
<keyword evidence="4" id="KW-0472">Membrane</keyword>
<evidence type="ECO:0000256" key="2">
    <source>
        <dbReference type="ARBA" id="ARBA00022676"/>
    </source>
</evidence>
<comment type="caution">
    <text evidence="6">The sequence shown here is derived from an EMBL/GenBank/DDBJ whole genome shotgun (WGS) entry which is preliminary data.</text>
</comment>
<gene>
    <name evidence="6" type="ORF">A2Z23_00090</name>
</gene>
<feature type="domain" description="Glycosyltransferase 2-like" evidence="5">
    <location>
        <begin position="7"/>
        <end position="165"/>
    </location>
</feature>
<dbReference type="InterPro" id="IPR001173">
    <property type="entry name" value="Glyco_trans_2-like"/>
</dbReference>
<dbReference type="SUPFAM" id="SSF53448">
    <property type="entry name" value="Nucleotide-diphospho-sugar transferases"/>
    <property type="match status" value="1"/>
</dbReference>
<dbReference type="CDD" id="cd06423">
    <property type="entry name" value="CESA_like"/>
    <property type="match status" value="1"/>
</dbReference>
<evidence type="ECO:0000313" key="7">
    <source>
        <dbReference type="Proteomes" id="UP000176628"/>
    </source>
</evidence>
<evidence type="ECO:0000259" key="5">
    <source>
        <dbReference type="Pfam" id="PF00535"/>
    </source>
</evidence>
<dbReference type="Pfam" id="PF00535">
    <property type="entry name" value="Glycos_transf_2"/>
    <property type="match status" value="1"/>
</dbReference>
<feature type="transmembrane region" description="Helical" evidence="4">
    <location>
        <begin position="298"/>
        <end position="318"/>
    </location>
</feature>
<dbReference type="AlphaFoldDB" id="A0A1F5G1D9"/>
<feature type="transmembrane region" description="Helical" evidence="4">
    <location>
        <begin position="258"/>
        <end position="286"/>
    </location>
</feature>
<dbReference type="PANTHER" id="PTHR43630:SF1">
    <property type="entry name" value="POLY-BETA-1,6-N-ACETYL-D-GLUCOSAMINE SYNTHASE"/>
    <property type="match status" value="1"/>
</dbReference>
<dbReference type="GO" id="GO:0016757">
    <property type="term" value="F:glycosyltransferase activity"/>
    <property type="evidence" value="ECO:0007669"/>
    <property type="project" value="UniProtKB-KW"/>
</dbReference>
<keyword evidence="2" id="KW-0328">Glycosyltransferase</keyword>
<accession>A0A1F5G1D9</accession>
<dbReference type="Proteomes" id="UP000176628">
    <property type="component" value="Unassembled WGS sequence"/>
</dbReference>
<feature type="transmembrane region" description="Helical" evidence="4">
    <location>
        <begin position="213"/>
        <end position="232"/>
    </location>
</feature>
<sequence>MKTSKISVVIPAYNEERYLADCLESLKIQDFKGRFEIIVVDNGSTDKTSQIAKYFGVKVIFTPRSNPACARQDGFKVAKGEIIATLDADNQAEPGWLSTISEEFAKDPKLVSIFGFIKPLEGKILDRILLFLANFASIPHFYVFGKPILIGTNQAIRREVFEKIGGFELLRLPRLHCDIFDQPDLMRNLRNSGKIKFVPKMLIGYSMRRFHEMGYFSMFWSGFLAWFDLVFLKKFQFKFPTVRNVEKRSNLIFDQLGFLLFILMGIVLAVLISPLLFPALFFVHFLIFSNPKIFLKRLVVTGVIFLIGFLPLGSYFLANSSFAKDSIPIKKLRAKVATLDIDEKIKNMTDFELLKFVNSEKIKVLLEKQGVLDFRIGE</sequence>
<keyword evidence="4" id="KW-1133">Transmembrane helix</keyword>
<dbReference type="EMBL" id="MFAV01000048">
    <property type="protein sequence ID" value="OGD85658.1"/>
    <property type="molecule type" value="Genomic_DNA"/>
</dbReference>
<organism evidence="6 7">
    <name type="scientific">Candidatus Curtissbacteria bacterium RBG_16_39_7</name>
    <dbReference type="NCBI Taxonomy" id="1797707"/>
    <lineage>
        <taxon>Bacteria</taxon>
        <taxon>Candidatus Curtissiibacteriota</taxon>
    </lineage>
</organism>
<evidence type="ECO:0000313" key="6">
    <source>
        <dbReference type="EMBL" id="OGD85658.1"/>
    </source>
</evidence>
<reference evidence="6 7" key="1">
    <citation type="journal article" date="2016" name="Nat. Commun.">
        <title>Thousands of microbial genomes shed light on interconnected biogeochemical processes in an aquifer system.</title>
        <authorList>
            <person name="Anantharaman K."/>
            <person name="Brown C.T."/>
            <person name="Hug L.A."/>
            <person name="Sharon I."/>
            <person name="Castelle C.J."/>
            <person name="Probst A.J."/>
            <person name="Thomas B.C."/>
            <person name="Singh A."/>
            <person name="Wilkins M.J."/>
            <person name="Karaoz U."/>
            <person name="Brodie E.L."/>
            <person name="Williams K.H."/>
            <person name="Hubbard S.S."/>
            <person name="Banfield J.F."/>
        </authorList>
    </citation>
    <scope>NUCLEOTIDE SEQUENCE [LARGE SCALE GENOMIC DNA]</scope>
</reference>
<keyword evidence="4" id="KW-0812">Transmembrane</keyword>
<name>A0A1F5G1D9_9BACT</name>
<dbReference type="InterPro" id="IPR029044">
    <property type="entry name" value="Nucleotide-diphossugar_trans"/>
</dbReference>
<comment type="similarity">
    <text evidence="1">Belongs to the glycosyltransferase 2 family.</text>
</comment>